<evidence type="ECO:0000313" key="2">
    <source>
        <dbReference type="EMBL" id="CAB4007318.1"/>
    </source>
</evidence>
<keyword evidence="3" id="KW-1185">Reference proteome</keyword>
<proteinExistence type="predicted"/>
<evidence type="ECO:0000313" key="3">
    <source>
        <dbReference type="Proteomes" id="UP001152795"/>
    </source>
</evidence>
<dbReference type="AlphaFoldDB" id="A0A7D9IJJ7"/>
<protein>
    <submittedName>
        <fullName evidence="2">Uncharacterized protein</fullName>
    </submittedName>
</protein>
<feature type="compositionally biased region" description="Polar residues" evidence="1">
    <location>
        <begin position="64"/>
        <end position="78"/>
    </location>
</feature>
<name>A0A7D9IJJ7_PARCT</name>
<reference evidence="2" key="1">
    <citation type="submission" date="2020-04" db="EMBL/GenBank/DDBJ databases">
        <authorList>
            <person name="Alioto T."/>
            <person name="Alioto T."/>
            <person name="Gomez Garrido J."/>
        </authorList>
    </citation>
    <scope>NUCLEOTIDE SEQUENCE</scope>
    <source>
        <strain evidence="2">A484AB</strain>
    </source>
</reference>
<feature type="non-terminal residue" evidence="2">
    <location>
        <position position="78"/>
    </location>
</feature>
<dbReference type="EMBL" id="CACRXK020005763">
    <property type="protein sequence ID" value="CAB4007318.1"/>
    <property type="molecule type" value="Genomic_DNA"/>
</dbReference>
<evidence type="ECO:0000256" key="1">
    <source>
        <dbReference type="SAM" id="MobiDB-lite"/>
    </source>
</evidence>
<gene>
    <name evidence="2" type="ORF">PACLA_8A082858</name>
</gene>
<comment type="caution">
    <text evidence="2">The sequence shown here is derived from an EMBL/GenBank/DDBJ whole genome shotgun (WGS) entry which is preliminary data.</text>
</comment>
<dbReference type="Proteomes" id="UP001152795">
    <property type="component" value="Unassembled WGS sequence"/>
</dbReference>
<organism evidence="2 3">
    <name type="scientific">Paramuricea clavata</name>
    <name type="common">Red gorgonian</name>
    <name type="synonym">Violescent sea-whip</name>
    <dbReference type="NCBI Taxonomy" id="317549"/>
    <lineage>
        <taxon>Eukaryota</taxon>
        <taxon>Metazoa</taxon>
        <taxon>Cnidaria</taxon>
        <taxon>Anthozoa</taxon>
        <taxon>Octocorallia</taxon>
        <taxon>Malacalcyonacea</taxon>
        <taxon>Plexauridae</taxon>
        <taxon>Paramuricea</taxon>
    </lineage>
</organism>
<sequence>MWKTINKLTNKKSKTTTITKLNISNDVTEDPSKILHTFNTYFKTTGENLANEIPDTTDAPESYVTPSNSTFQMQNVSE</sequence>
<accession>A0A7D9IJJ7</accession>
<feature type="region of interest" description="Disordered" evidence="1">
    <location>
        <begin position="54"/>
        <end position="78"/>
    </location>
</feature>